<accession>A0A7J0F6K8</accession>
<dbReference type="OrthoDB" id="1746530at2759"/>
<dbReference type="EMBL" id="BJWL01000009">
    <property type="protein sequence ID" value="GFY94066.1"/>
    <property type="molecule type" value="Genomic_DNA"/>
</dbReference>
<sequence length="350" mass="38170">MLLRPAPPTLAPSPPPASPFHQIRNPSRSQKEEEEDLLVVDAAIAKGKGWLVVDAESRSLEALRRALSKVASGKIMRSANPKLAAVYSLQNSLVSDGKPLSLSEAALSFLAPIQVCSCNSISKATRNRTRYLRVVARVPDVRPKRLRLVPGGRGENRTQDLSPVIGYPMDSFYVGIWNIKLTPSGGYLTSDNILKLAGLSHCFLGMKILKANAGALTNFEVLDFLRSRGAAKDPTRVIVSVTPSEFKVFDYLEQSIACNQTRESVTEFAGKCKKYKLADAEILNIINIRPSSAVEIDPIIEQCEKRLGESVEELVELVAEVFPAPAQTEPDEAAGEDNEEIPDGQQMDAS</sequence>
<evidence type="ECO:0000313" key="9">
    <source>
        <dbReference type="EMBL" id="GFY94066.1"/>
    </source>
</evidence>
<dbReference type="InterPro" id="IPR038846">
    <property type="entry name" value="RPC9"/>
</dbReference>
<evidence type="ECO:0000256" key="6">
    <source>
        <dbReference type="ARBA" id="ARBA00023242"/>
    </source>
</evidence>
<keyword evidence="6" id="KW-0539">Nucleus</keyword>
<dbReference type="InterPro" id="IPR010997">
    <property type="entry name" value="HRDC-like_sf"/>
</dbReference>
<dbReference type="GO" id="GO:0000166">
    <property type="term" value="F:nucleotide binding"/>
    <property type="evidence" value="ECO:0007669"/>
    <property type="project" value="InterPro"/>
</dbReference>
<dbReference type="AlphaFoldDB" id="A0A7J0F6K8"/>
<feature type="compositionally biased region" description="Pro residues" evidence="7">
    <location>
        <begin position="1"/>
        <end position="18"/>
    </location>
</feature>
<evidence type="ECO:0000313" key="10">
    <source>
        <dbReference type="Proteomes" id="UP000585474"/>
    </source>
</evidence>
<organism evidence="9 10">
    <name type="scientific">Actinidia rufa</name>
    <dbReference type="NCBI Taxonomy" id="165716"/>
    <lineage>
        <taxon>Eukaryota</taxon>
        <taxon>Viridiplantae</taxon>
        <taxon>Streptophyta</taxon>
        <taxon>Embryophyta</taxon>
        <taxon>Tracheophyta</taxon>
        <taxon>Spermatophyta</taxon>
        <taxon>Magnoliopsida</taxon>
        <taxon>eudicotyledons</taxon>
        <taxon>Gunneridae</taxon>
        <taxon>Pentapetalae</taxon>
        <taxon>asterids</taxon>
        <taxon>Ericales</taxon>
        <taxon>Actinidiaceae</taxon>
        <taxon>Actinidia</taxon>
    </lineage>
</organism>
<dbReference type="GO" id="GO:0006384">
    <property type="term" value="P:transcription initiation at RNA polymerase III promoter"/>
    <property type="evidence" value="ECO:0007669"/>
    <property type="project" value="InterPro"/>
</dbReference>
<protein>
    <recommendedName>
        <fullName evidence="3">DNA-directed RNA polymerase III subunit RPC9</fullName>
    </recommendedName>
</protein>
<evidence type="ECO:0000256" key="7">
    <source>
        <dbReference type="SAM" id="MobiDB-lite"/>
    </source>
</evidence>
<comment type="similarity">
    <text evidence="2">Belongs to the eukaryotic RPC9 RNA polymerase subunit family.</text>
</comment>
<reference evidence="9 10" key="1">
    <citation type="submission" date="2019-07" db="EMBL/GenBank/DDBJ databases">
        <title>De Novo Assembly of kiwifruit Actinidia rufa.</title>
        <authorList>
            <person name="Sugita-Konishi S."/>
            <person name="Sato K."/>
            <person name="Mori E."/>
            <person name="Abe Y."/>
            <person name="Kisaki G."/>
            <person name="Hamano K."/>
            <person name="Suezawa K."/>
            <person name="Otani M."/>
            <person name="Fukuda T."/>
            <person name="Manabe T."/>
            <person name="Gomi K."/>
            <person name="Tabuchi M."/>
            <person name="Akimitsu K."/>
            <person name="Kataoka I."/>
        </authorList>
    </citation>
    <scope>NUCLEOTIDE SEQUENCE [LARGE SCALE GENOMIC DNA]</scope>
    <source>
        <strain evidence="10">cv. Fuchu</strain>
    </source>
</reference>
<keyword evidence="4" id="KW-0240">DNA-directed RNA polymerase</keyword>
<dbReference type="GO" id="GO:0005666">
    <property type="term" value="C:RNA polymerase III complex"/>
    <property type="evidence" value="ECO:0007669"/>
    <property type="project" value="InterPro"/>
</dbReference>
<feature type="region of interest" description="Disordered" evidence="7">
    <location>
        <begin position="322"/>
        <end position="350"/>
    </location>
</feature>
<feature type="region of interest" description="Disordered" evidence="7">
    <location>
        <begin position="1"/>
        <end position="32"/>
    </location>
</feature>
<dbReference type="SUPFAM" id="SSF47819">
    <property type="entry name" value="HRDC-like"/>
    <property type="match status" value="1"/>
</dbReference>
<keyword evidence="5" id="KW-0804">Transcription</keyword>
<comment type="subcellular location">
    <subcellularLocation>
        <location evidence="1">Nucleus</location>
    </subcellularLocation>
</comment>
<evidence type="ECO:0000256" key="3">
    <source>
        <dbReference type="ARBA" id="ARBA00016672"/>
    </source>
</evidence>
<dbReference type="Proteomes" id="UP000585474">
    <property type="component" value="Unassembled WGS sequence"/>
</dbReference>
<proteinExistence type="inferred from homology"/>
<evidence type="ECO:0000256" key="5">
    <source>
        <dbReference type="ARBA" id="ARBA00023163"/>
    </source>
</evidence>
<evidence type="ECO:0000256" key="4">
    <source>
        <dbReference type="ARBA" id="ARBA00022478"/>
    </source>
</evidence>
<name>A0A7J0F6K8_9ERIC</name>
<feature type="compositionally biased region" description="Acidic residues" evidence="7">
    <location>
        <begin position="329"/>
        <end position="342"/>
    </location>
</feature>
<dbReference type="InterPro" id="IPR038324">
    <property type="entry name" value="Rpb4/RPC9_sf"/>
</dbReference>
<dbReference type="InterPro" id="IPR005574">
    <property type="entry name" value="Rpb4/RPC9"/>
</dbReference>
<gene>
    <name evidence="9" type="ORF">Acr_09g0005120</name>
</gene>
<dbReference type="SMART" id="SM00657">
    <property type="entry name" value="RPOL4c"/>
    <property type="match status" value="1"/>
</dbReference>
<evidence type="ECO:0000256" key="2">
    <source>
        <dbReference type="ARBA" id="ARBA00006898"/>
    </source>
</evidence>
<dbReference type="InterPro" id="IPR006590">
    <property type="entry name" value="RNA_pol_Rpb4/RPC9_core"/>
</dbReference>
<feature type="domain" description="RNA polymerase Rpb4/RPC9 core" evidence="8">
    <location>
        <begin position="206"/>
        <end position="325"/>
    </location>
</feature>
<comment type="caution">
    <text evidence="9">The sequence shown here is derived from an EMBL/GenBank/DDBJ whole genome shotgun (WGS) entry which is preliminary data.</text>
</comment>
<keyword evidence="10" id="KW-1185">Reference proteome</keyword>
<dbReference type="PANTHER" id="PTHR15561">
    <property type="entry name" value="CALCITONIN GENE-RELATED PEPTIDE-RECEPTOR COMPONENT PROTEIN"/>
    <property type="match status" value="1"/>
</dbReference>
<dbReference type="Gene3D" id="1.20.1250.40">
    <property type="match status" value="1"/>
</dbReference>
<evidence type="ECO:0000259" key="8">
    <source>
        <dbReference type="SMART" id="SM00657"/>
    </source>
</evidence>
<evidence type="ECO:0000256" key="1">
    <source>
        <dbReference type="ARBA" id="ARBA00004123"/>
    </source>
</evidence>
<dbReference type="FunFam" id="1.20.1250.40:FF:000008">
    <property type="entry name" value="RNA polymerase II, Rpb4, core protein"/>
    <property type="match status" value="1"/>
</dbReference>
<dbReference type="Pfam" id="PF03874">
    <property type="entry name" value="RNA_pol_Rpb4"/>
    <property type="match status" value="1"/>
</dbReference>
<dbReference type="PANTHER" id="PTHR15561:SF0">
    <property type="entry name" value="DNA-DIRECTED RNA POLYMERASE III SUBUNIT RPC9"/>
    <property type="match status" value="1"/>
</dbReference>